<dbReference type="Proteomes" id="UP000236928">
    <property type="component" value="Unassembled WGS sequence"/>
</dbReference>
<dbReference type="EMBL" id="JIBK01000049">
    <property type="protein sequence ID" value="POM85135.1"/>
    <property type="molecule type" value="Genomic_DNA"/>
</dbReference>
<dbReference type="AlphaFoldDB" id="A0A2P4Z4X5"/>
<evidence type="ECO:0000256" key="1">
    <source>
        <dbReference type="SAM" id="SignalP"/>
    </source>
</evidence>
<gene>
    <name evidence="2" type="ORF">CmeUKMEL1_15880</name>
</gene>
<evidence type="ECO:0008006" key="4">
    <source>
        <dbReference type="Google" id="ProtNLM"/>
    </source>
</evidence>
<dbReference type="OrthoDB" id="337835at2759"/>
<accession>A0A2P4Z4X5</accession>
<proteinExistence type="predicted"/>
<keyword evidence="3" id="KW-1185">Reference proteome</keyword>
<sequence>MKITSLVAILFIKGLLLTTRVNGCGVHEIDINDENSNCKHSYFEITEEISLNSLESLKLNELIFDSIELIINQIKWRFEKDHERYLSESQKSLSFVNNISVDERIDHYIKNANFLTGEEIKNGVLKILQNYRKNDKINKFDPSKRIIHSEVIENNQIPLNQGFINLVVFPNEYI</sequence>
<keyword evidence="1" id="KW-0732">Signal</keyword>
<evidence type="ECO:0000313" key="3">
    <source>
        <dbReference type="Proteomes" id="UP000236928"/>
    </source>
</evidence>
<comment type="caution">
    <text evidence="2">The sequence shown here is derived from an EMBL/GenBank/DDBJ whole genome shotgun (WGS) entry which is preliminary data.</text>
</comment>
<dbReference type="VEuPathDB" id="CryptoDB:CmeUKMEL1_15880"/>
<feature type="chain" id="PRO_5015152571" description="Integral membrane protein" evidence="1">
    <location>
        <begin position="24"/>
        <end position="174"/>
    </location>
</feature>
<organism evidence="2 3">
    <name type="scientific">Cryptosporidium meleagridis</name>
    <dbReference type="NCBI Taxonomy" id="93969"/>
    <lineage>
        <taxon>Eukaryota</taxon>
        <taxon>Sar</taxon>
        <taxon>Alveolata</taxon>
        <taxon>Apicomplexa</taxon>
        <taxon>Conoidasida</taxon>
        <taxon>Coccidia</taxon>
        <taxon>Eucoccidiorida</taxon>
        <taxon>Eimeriorina</taxon>
        <taxon>Cryptosporidiidae</taxon>
        <taxon>Cryptosporidium</taxon>
    </lineage>
</organism>
<protein>
    <recommendedName>
        <fullName evidence="4">Integral membrane protein</fullName>
    </recommendedName>
</protein>
<evidence type="ECO:0000313" key="2">
    <source>
        <dbReference type="EMBL" id="POM85135.1"/>
    </source>
</evidence>
<feature type="signal peptide" evidence="1">
    <location>
        <begin position="1"/>
        <end position="23"/>
    </location>
</feature>
<name>A0A2P4Z4X5_9CRYT</name>
<reference evidence="2 3" key="1">
    <citation type="submission" date="2014-04" db="EMBL/GenBank/DDBJ databases">
        <title>Comparative Genomics of Cryptosporidium Species.</title>
        <authorList>
            <person name="Silva J.C."/>
            <person name="Su Q."/>
            <person name="Chalmers R."/>
            <person name="Chibucos M.C."/>
            <person name="Elwin K."/>
            <person name="Godinez A."/>
            <person name="Guo F."/>
            <person name="Huynh K."/>
            <person name="Orvis J."/>
            <person name="Ott S."/>
            <person name="Sadzewicz L."/>
            <person name="Sengamalay N."/>
            <person name="Shetty A."/>
            <person name="Sun M."/>
            <person name="Tallon L."/>
            <person name="Xiao L."/>
            <person name="Zhang H."/>
            <person name="Fraser C.M."/>
            <person name="Zhu G."/>
            <person name="Kissinger J."/>
            <person name="Widmer G."/>
        </authorList>
    </citation>
    <scope>NUCLEOTIDE SEQUENCE [LARGE SCALE GENOMIC DNA]</scope>
    <source>
        <strain evidence="2 3">UKMEL1</strain>
    </source>
</reference>